<dbReference type="PANTHER" id="PTHR43982:SF6">
    <property type="entry name" value="UBIQUITIN CARBOXYL-TERMINAL HYDROLASE 2-RELATED"/>
    <property type="match status" value="1"/>
</dbReference>
<comment type="catalytic activity">
    <reaction evidence="1 6">
        <text>Thiol-dependent hydrolysis of ester, thioester, amide, peptide and isopeptide bonds formed by the C-terminal Gly of ubiquitin (a 76-residue protein attached to proteins as an intracellular targeting signal).</text>
        <dbReference type="EC" id="3.4.19.12"/>
    </reaction>
</comment>
<dbReference type="SUPFAM" id="SSF54001">
    <property type="entry name" value="Cysteine proteinases"/>
    <property type="match status" value="1"/>
</dbReference>
<dbReference type="InterPro" id="IPR001394">
    <property type="entry name" value="Peptidase_C19_UCH"/>
</dbReference>
<dbReference type="Proteomes" id="UP001162131">
    <property type="component" value="Unassembled WGS sequence"/>
</dbReference>
<dbReference type="GO" id="GO:0061136">
    <property type="term" value="P:regulation of proteasomal protein catabolic process"/>
    <property type="evidence" value="ECO:0007669"/>
    <property type="project" value="TreeGrafter"/>
</dbReference>
<dbReference type="GO" id="GO:0070628">
    <property type="term" value="F:proteasome binding"/>
    <property type="evidence" value="ECO:0007669"/>
    <property type="project" value="TreeGrafter"/>
</dbReference>
<reference evidence="10" key="1">
    <citation type="submission" date="2021-09" db="EMBL/GenBank/DDBJ databases">
        <authorList>
            <consortium name="AG Swart"/>
            <person name="Singh M."/>
            <person name="Singh A."/>
            <person name="Seah K."/>
            <person name="Emmerich C."/>
        </authorList>
    </citation>
    <scope>NUCLEOTIDE SEQUENCE</scope>
    <source>
        <strain evidence="10">ATCC30299</strain>
    </source>
</reference>
<proteinExistence type="inferred from homology"/>
<organism evidence="10 11">
    <name type="scientific">Blepharisma stoltei</name>
    <dbReference type="NCBI Taxonomy" id="1481888"/>
    <lineage>
        <taxon>Eukaryota</taxon>
        <taxon>Sar</taxon>
        <taxon>Alveolata</taxon>
        <taxon>Ciliophora</taxon>
        <taxon>Postciliodesmatophora</taxon>
        <taxon>Heterotrichea</taxon>
        <taxon>Heterotrichida</taxon>
        <taxon>Blepharismidae</taxon>
        <taxon>Blepharisma</taxon>
    </lineage>
</organism>
<dbReference type="InterPro" id="IPR044635">
    <property type="entry name" value="UBP14-like"/>
</dbReference>
<dbReference type="PANTHER" id="PTHR43982">
    <property type="entry name" value="UBIQUITIN CARBOXYL-TERMINAL HYDROLASE"/>
    <property type="match status" value="1"/>
</dbReference>
<dbReference type="EMBL" id="CAJZBQ010000036">
    <property type="protein sequence ID" value="CAG9324602.1"/>
    <property type="molecule type" value="Genomic_DNA"/>
</dbReference>
<dbReference type="Pfam" id="PF00443">
    <property type="entry name" value="UCH"/>
    <property type="match status" value="1"/>
</dbReference>
<evidence type="ECO:0000259" key="9">
    <source>
        <dbReference type="PROSITE" id="PS50235"/>
    </source>
</evidence>
<dbReference type="AlphaFoldDB" id="A0AAU9JHP0"/>
<dbReference type="GO" id="GO:0016579">
    <property type="term" value="P:protein deubiquitination"/>
    <property type="evidence" value="ECO:0007669"/>
    <property type="project" value="InterPro"/>
</dbReference>
<gene>
    <name evidence="10" type="ORF">BSTOLATCC_MIC36388</name>
</gene>
<dbReference type="InterPro" id="IPR015940">
    <property type="entry name" value="UBA"/>
</dbReference>
<accession>A0AAU9JHP0</accession>
<comment type="caution">
    <text evidence="10">The sequence shown here is derived from an EMBL/GenBank/DDBJ whole genome shotgun (WGS) entry which is preliminary data.</text>
</comment>
<dbReference type="EC" id="3.4.19.12" evidence="6"/>
<dbReference type="Gene3D" id="1.10.8.10">
    <property type="entry name" value="DNA helicase RuvA subunit, C-terminal domain"/>
    <property type="match status" value="1"/>
</dbReference>
<sequence>MESYNSSKAEELIMMGFAYPDVEQAIRICGSGSDSALNWLLSKDSQSHNNYDQNTTNSTSHDNNLQFQRPAQYDLNAFEPLNPEERRRVEGTPVGLKNIGNTCYFNSLIQTYFMIPTFVKEIMKFRVPEEVKEENEAKSNSYKLLSQLQKLFALMIGSNRKYIDPTPVLSSITDDFGNKVEIGGQRDVGEFNMILVSRIAEAMRRRDEVEGIETFRTSTGIMVSVDGSLSDMFYGKQTEAILFNEDDGTRNTQKNTVIFGQINLDVDYGDLLTAWECSKSARIENFTTPSGTETTATQRVWVDKLPSILLFQIQRAAYDKEKKELMKINKRFDFPKVLFVDRFLSKNKKAAKKQHTVFKRLRKQIKSLEETIDSISKYKNSGLSLPNILQLASTFVKEELQEDGPQKEGILTKNKSDSQVLEVLPSWLEYLGKQCQESMEHKKYELEGLKKELEEKFNVPELMKTPYYLHSILVHEGSAEGGHYFTFIYDSEKDLWRKYNDINVTNISEEEVFEISYGGNGSSSAYSLVYIDSSLKPQPKDSLYCSYTVLSDAPADDDYSSYLSAELIEEVKVHNLLENEKLAESRATLALKEIKNWYDTRYTACESQYMSYDSLKDKSSGSIRHELINFSVYLRIKGEIPLCKWYILDSCLQAIYPEKGSLKDYDRNDPIYAKLSQFFIKSNKDAPSFIELSSSYLKNLEKYKNQYKNIIKQAYVAGFALQSLIEGEYINAMKSFVYEAQFPSNERTFYQEILKDAQKVMILRLLSQIISDLELAEHSRAIETMGHVVTITCFSLDKTDTHYKQVRNIIDSINDNKDKFRLAGENAKKVKELLQAINSGSANSTFEWTDFPQDFLNILEFLENFDAYAWRDGWAKKDIASRLLENLNYFKNDLFEKWYKLHVKLTQGTQKPLSFKEYREIAK</sequence>
<dbReference type="PROSITE" id="PS00972">
    <property type="entry name" value="USP_1"/>
    <property type="match status" value="1"/>
</dbReference>
<feature type="domain" description="USP" evidence="9">
    <location>
        <begin position="94"/>
        <end position="533"/>
    </location>
</feature>
<name>A0AAU9JHP0_9CILI</name>
<keyword evidence="11" id="KW-1185">Reference proteome</keyword>
<keyword evidence="4 6" id="KW-0378">Hydrolase</keyword>
<comment type="similarity">
    <text evidence="6">Belongs to the peptidase C19 family.</text>
</comment>
<evidence type="ECO:0000256" key="6">
    <source>
        <dbReference type="RuleBase" id="RU366025"/>
    </source>
</evidence>
<evidence type="ECO:0000259" key="8">
    <source>
        <dbReference type="PROSITE" id="PS50030"/>
    </source>
</evidence>
<dbReference type="SUPFAM" id="SSF46934">
    <property type="entry name" value="UBA-like"/>
    <property type="match status" value="1"/>
</dbReference>
<protein>
    <recommendedName>
        <fullName evidence="6">Ubiquitin carboxyl-terminal hydrolase</fullName>
        <ecNumber evidence="6">3.4.19.12</ecNumber>
    </recommendedName>
</protein>
<dbReference type="InterPro" id="IPR018200">
    <property type="entry name" value="USP_CS"/>
</dbReference>
<dbReference type="InterPro" id="IPR009060">
    <property type="entry name" value="UBA-like_sf"/>
</dbReference>
<evidence type="ECO:0000256" key="2">
    <source>
        <dbReference type="ARBA" id="ARBA00022670"/>
    </source>
</evidence>
<dbReference type="InterPro" id="IPR038765">
    <property type="entry name" value="Papain-like_cys_pep_sf"/>
</dbReference>
<feature type="coiled-coil region" evidence="7">
    <location>
        <begin position="351"/>
        <end position="378"/>
    </location>
</feature>
<dbReference type="InterPro" id="IPR028889">
    <property type="entry name" value="USP"/>
</dbReference>
<dbReference type="PROSITE" id="PS00973">
    <property type="entry name" value="USP_2"/>
    <property type="match status" value="1"/>
</dbReference>
<evidence type="ECO:0000313" key="10">
    <source>
        <dbReference type="EMBL" id="CAG9324602.1"/>
    </source>
</evidence>
<dbReference type="PROSITE" id="PS50030">
    <property type="entry name" value="UBA"/>
    <property type="match status" value="1"/>
</dbReference>
<dbReference type="GO" id="GO:0043161">
    <property type="term" value="P:proteasome-mediated ubiquitin-dependent protein catabolic process"/>
    <property type="evidence" value="ECO:0007669"/>
    <property type="project" value="InterPro"/>
</dbReference>
<keyword evidence="7" id="KW-0175">Coiled coil</keyword>
<dbReference type="PROSITE" id="PS50235">
    <property type="entry name" value="USP_3"/>
    <property type="match status" value="1"/>
</dbReference>
<keyword evidence="2 6" id="KW-0645">Protease</keyword>
<keyword evidence="5 6" id="KW-0788">Thiol protease</keyword>
<dbReference type="Gene3D" id="3.90.70.10">
    <property type="entry name" value="Cysteine proteinases"/>
    <property type="match status" value="1"/>
</dbReference>
<evidence type="ECO:0000256" key="5">
    <source>
        <dbReference type="ARBA" id="ARBA00022807"/>
    </source>
</evidence>
<feature type="domain" description="UBA" evidence="8">
    <location>
        <begin position="3"/>
        <end position="43"/>
    </location>
</feature>
<evidence type="ECO:0000256" key="7">
    <source>
        <dbReference type="SAM" id="Coils"/>
    </source>
</evidence>
<evidence type="ECO:0000256" key="1">
    <source>
        <dbReference type="ARBA" id="ARBA00000707"/>
    </source>
</evidence>
<evidence type="ECO:0000256" key="4">
    <source>
        <dbReference type="ARBA" id="ARBA00022801"/>
    </source>
</evidence>
<evidence type="ECO:0000256" key="3">
    <source>
        <dbReference type="ARBA" id="ARBA00022786"/>
    </source>
</evidence>
<keyword evidence="3 6" id="KW-0833">Ubl conjugation pathway</keyword>
<evidence type="ECO:0000313" key="11">
    <source>
        <dbReference type="Proteomes" id="UP001162131"/>
    </source>
</evidence>
<dbReference type="GO" id="GO:0004843">
    <property type="term" value="F:cysteine-type deubiquitinase activity"/>
    <property type="evidence" value="ECO:0007669"/>
    <property type="project" value="UniProtKB-UniRule"/>
</dbReference>